<reference evidence="1 4" key="2">
    <citation type="submission" date="2020-10" db="EMBL/GenBank/DDBJ databases">
        <title>Genome sequences of Pseudomonas isolates.</title>
        <authorList>
            <person name="Wessels L."/>
            <person name="Reich F."/>
            <person name="Hammerl J."/>
        </authorList>
    </citation>
    <scope>NUCLEOTIDE SEQUENCE [LARGE SCALE GENOMIC DNA]</scope>
    <source>
        <strain evidence="1 4">20-MO00624-0</strain>
    </source>
</reference>
<evidence type="ECO:0000313" key="4">
    <source>
        <dbReference type="Proteomes" id="UP000626180"/>
    </source>
</evidence>
<dbReference type="Pfam" id="PF07119">
    <property type="entry name" value="DUF1375"/>
    <property type="match status" value="1"/>
</dbReference>
<dbReference type="EMBL" id="UAUF01000014">
    <property type="protein sequence ID" value="SPZ13494.1"/>
    <property type="molecule type" value="Genomic_DNA"/>
</dbReference>
<dbReference type="AlphaFoldDB" id="A0A2X2D2F0"/>
<organism evidence="2 3">
    <name type="scientific">Pseudomonas luteola</name>
    <dbReference type="NCBI Taxonomy" id="47886"/>
    <lineage>
        <taxon>Bacteria</taxon>
        <taxon>Pseudomonadati</taxon>
        <taxon>Pseudomonadota</taxon>
        <taxon>Gammaproteobacteria</taxon>
        <taxon>Pseudomonadales</taxon>
        <taxon>Pseudomonadaceae</taxon>
        <taxon>Pseudomonas</taxon>
    </lineage>
</organism>
<dbReference type="Proteomes" id="UP000626180">
    <property type="component" value="Unassembled WGS sequence"/>
</dbReference>
<gene>
    <name evidence="1" type="ORF">IRZ65_19395</name>
    <name evidence="2" type="ORF">NCTC11842_05238</name>
</gene>
<dbReference type="Proteomes" id="UP000250443">
    <property type="component" value="Unassembled WGS sequence"/>
</dbReference>
<dbReference type="EMBL" id="JADMCD010000012">
    <property type="protein sequence ID" value="MBF8642839.1"/>
    <property type="molecule type" value="Genomic_DNA"/>
</dbReference>
<dbReference type="GeneID" id="300268802"/>
<dbReference type="PROSITE" id="PS51257">
    <property type="entry name" value="PROKAR_LIPOPROTEIN"/>
    <property type="match status" value="1"/>
</dbReference>
<protein>
    <submittedName>
        <fullName evidence="1 2">Lipoprotein</fullName>
    </submittedName>
</protein>
<reference evidence="2 3" key="1">
    <citation type="submission" date="2018-06" db="EMBL/GenBank/DDBJ databases">
        <authorList>
            <consortium name="Pathogen Informatics"/>
            <person name="Doyle S."/>
        </authorList>
    </citation>
    <scope>NUCLEOTIDE SEQUENCE [LARGE SCALE GENOMIC DNA]</scope>
    <source>
        <strain evidence="2 3">NCTC11842</strain>
    </source>
</reference>
<accession>A0A2X2D2F0</accession>
<dbReference type="RefSeq" id="WP_010798598.1">
    <property type="nucleotide sequence ID" value="NZ_CP053064.1"/>
</dbReference>
<proteinExistence type="predicted"/>
<evidence type="ECO:0000313" key="2">
    <source>
        <dbReference type="EMBL" id="SPZ13494.1"/>
    </source>
</evidence>
<name>A0A2X2D2F0_PSELU</name>
<keyword evidence="4" id="KW-1185">Reference proteome</keyword>
<evidence type="ECO:0000313" key="1">
    <source>
        <dbReference type="EMBL" id="MBF8642839.1"/>
    </source>
</evidence>
<sequence>MKLDTIAIGVLALSLTGCGTLNTVFQDDATTSYKLRQQKTYCESISRVYSGVAYDFCSLNAPPVIYPPPQEKHAVPLIAVDMALSGVLDTLVLPYTIYQQNKYGSMEIKGQK</sequence>
<evidence type="ECO:0000313" key="3">
    <source>
        <dbReference type="Proteomes" id="UP000250443"/>
    </source>
</evidence>
<keyword evidence="2" id="KW-0449">Lipoprotein</keyword>
<dbReference type="InterPro" id="IPR010780">
    <property type="entry name" value="DUF1375"/>
</dbReference>